<dbReference type="EMBL" id="CP139487">
    <property type="protein sequence ID" value="WPU64656.1"/>
    <property type="molecule type" value="Genomic_DNA"/>
</dbReference>
<protein>
    <submittedName>
        <fullName evidence="2">Uncharacterized protein</fullName>
    </submittedName>
</protein>
<organism evidence="2 3">
    <name type="scientific">Peredibacter starrii</name>
    <dbReference type="NCBI Taxonomy" id="28202"/>
    <lineage>
        <taxon>Bacteria</taxon>
        <taxon>Pseudomonadati</taxon>
        <taxon>Bdellovibrionota</taxon>
        <taxon>Bacteriovoracia</taxon>
        <taxon>Bacteriovoracales</taxon>
        <taxon>Bacteriovoracaceae</taxon>
        <taxon>Peredibacter</taxon>
    </lineage>
</organism>
<proteinExistence type="predicted"/>
<name>A0AAX4HN30_9BACT</name>
<keyword evidence="1" id="KW-0732">Signal</keyword>
<accession>A0AAX4HN30</accession>
<dbReference type="AlphaFoldDB" id="A0AAX4HN30"/>
<dbReference type="RefSeq" id="WP_321393846.1">
    <property type="nucleotide sequence ID" value="NZ_CP139487.1"/>
</dbReference>
<evidence type="ECO:0000256" key="1">
    <source>
        <dbReference type="SAM" id="SignalP"/>
    </source>
</evidence>
<keyword evidence="3" id="KW-1185">Reference proteome</keyword>
<evidence type="ECO:0000313" key="3">
    <source>
        <dbReference type="Proteomes" id="UP001324634"/>
    </source>
</evidence>
<feature type="chain" id="PRO_5043690993" evidence="1">
    <location>
        <begin position="21"/>
        <end position="98"/>
    </location>
</feature>
<reference evidence="2 3" key="1">
    <citation type="submission" date="2023-11" db="EMBL/GenBank/DDBJ databases">
        <title>Peredibacter starrii A3.12.</title>
        <authorList>
            <person name="Mitchell R.J."/>
        </authorList>
    </citation>
    <scope>NUCLEOTIDE SEQUENCE [LARGE SCALE GENOMIC DNA]</scope>
    <source>
        <strain evidence="2 3">A3.12</strain>
    </source>
</reference>
<dbReference type="Proteomes" id="UP001324634">
    <property type="component" value="Chromosome"/>
</dbReference>
<feature type="signal peptide" evidence="1">
    <location>
        <begin position="1"/>
        <end position="20"/>
    </location>
</feature>
<evidence type="ECO:0000313" key="2">
    <source>
        <dbReference type="EMBL" id="WPU64656.1"/>
    </source>
</evidence>
<sequence length="98" mass="10785">MKLKVLVVAAALSLSTGAFAQAFANAQMFVNPTVAIARIYNVWGRPVLCEGRVIGLTAQFPIFANFRDVIPAGQYREAYVYTNAYNPFINASSEIYCQ</sequence>
<dbReference type="KEGG" id="psti:SOO65_18335"/>
<gene>
    <name evidence="2" type="ORF">SOO65_18335</name>
</gene>